<dbReference type="EMBL" id="KK583471">
    <property type="protein sequence ID" value="KDO18239.1"/>
    <property type="molecule type" value="Genomic_DNA"/>
</dbReference>
<dbReference type="RefSeq" id="XP_012211052.1">
    <property type="nucleotide sequence ID" value="XM_012355662.1"/>
</dbReference>
<organism evidence="1 2">
    <name type="scientific">Saprolegnia parasitica (strain CBS 223.65)</name>
    <dbReference type="NCBI Taxonomy" id="695850"/>
    <lineage>
        <taxon>Eukaryota</taxon>
        <taxon>Sar</taxon>
        <taxon>Stramenopiles</taxon>
        <taxon>Oomycota</taxon>
        <taxon>Saprolegniomycetes</taxon>
        <taxon>Saprolegniales</taxon>
        <taxon>Saprolegniaceae</taxon>
        <taxon>Saprolegnia</taxon>
    </lineage>
</organism>
<dbReference type="OMA" id="LRQPIWF"/>
<reference evidence="1 2" key="1">
    <citation type="journal article" date="2013" name="PLoS Genet.">
        <title>Distinctive expansion of potential virulence genes in the genome of the oomycete fish pathogen Saprolegnia parasitica.</title>
        <authorList>
            <person name="Jiang R.H."/>
            <person name="de Bruijn I."/>
            <person name="Haas B.J."/>
            <person name="Belmonte R."/>
            <person name="Lobach L."/>
            <person name="Christie J."/>
            <person name="van den Ackerveken G."/>
            <person name="Bottin A."/>
            <person name="Bulone V."/>
            <person name="Diaz-Moreno S.M."/>
            <person name="Dumas B."/>
            <person name="Fan L."/>
            <person name="Gaulin E."/>
            <person name="Govers F."/>
            <person name="Grenville-Briggs L.J."/>
            <person name="Horner N.R."/>
            <person name="Levin J.Z."/>
            <person name="Mammella M."/>
            <person name="Meijer H.J."/>
            <person name="Morris P."/>
            <person name="Nusbaum C."/>
            <person name="Oome S."/>
            <person name="Phillips A.J."/>
            <person name="van Rooyen D."/>
            <person name="Rzeszutek E."/>
            <person name="Saraiva M."/>
            <person name="Secombes C.J."/>
            <person name="Seidl M.F."/>
            <person name="Snel B."/>
            <person name="Stassen J.H."/>
            <person name="Sykes S."/>
            <person name="Tripathy S."/>
            <person name="van den Berg H."/>
            <person name="Vega-Arreguin J.C."/>
            <person name="Wawra S."/>
            <person name="Young S.K."/>
            <person name="Zeng Q."/>
            <person name="Dieguez-Uribeondo J."/>
            <person name="Russ C."/>
            <person name="Tyler B.M."/>
            <person name="van West P."/>
        </authorList>
    </citation>
    <scope>NUCLEOTIDE SEQUENCE [LARGE SCALE GENOMIC DNA]</scope>
    <source>
        <strain evidence="1 2">CBS 223.65</strain>
    </source>
</reference>
<dbReference type="OrthoDB" id="10323749at2759"/>
<dbReference type="Proteomes" id="UP000030745">
    <property type="component" value="Unassembled WGS sequence"/>
</dbReference>
<dbReference type="GeneID" id="24142751"/>
<dbReference type="VEuPathDB" id="FungiDB:SPRG_22368"/>
<name>A0A067BIN2_SAPPC</name>
<dbReference type="AlphaFoldDB" id="A0A067BIN2"/>
<accession>A0A067BIN2</accession>
<proteinExistence type="predicted"/>
<evidence type="ECO:0000313" key="1">
    <source>
        <dbReference type="EMBL" id="KDO18239.1"/>
    </source>
</evidence>
<sequence length="422" mass="48799">MVVPLELSVLKQLQTMVTKYVLGSKIGRHDRYISLARQGLQFDVLVGLRIPHVHSIVTRQRLRVLQRWVAPCDATTSSWQSLARAAMADVYGPFDDATTLDFLWYYPNRRTTMLDLEQLPPLLRDVWQHWARVPTTRRAPAGFTPTMLANAPLWFNQLDAFQGPQGTGKTAFALSLELSHRGFYGHLARCGLRRLTDILDNGAWPSKEQFNLRLEIHAQTYDSPPATFTWLYKRFTVVAQQVWDALRTPWGHPLPQLAARPLVWPMPDKQAFVTLAHWPKSILQAVASSRPSLDREHPMLRLQPRPPDDLYEYVKLVRRSKRHAMPFAREHIESLGLGLVMVMFHQLWTLRNRVKYEDGRPPRATYVFGVTVVRWLSHVRHWLRPGNTSDDKIDALRQVIDHLLAQPAYANLRDSFRYAFPT</sequence>
<protein>
    <submittedName>
        <fullName evidence="1">Uncharacterized protein</fullName>
    </submittedName>
</protein>
<dbReference type="KEGG" id="spar:SPRG_22368"/>
<evidence type="ECO:0000313" key="2">
    <source>
        <dbReference type="Proteomes" id="UP000030745"/>
    </source>
</evidence>
<keyword evidence="2" id="KW-1185">Reference proteome</keyword>
<gene>
    <name evidence="1" type="ORF">SPRG_22368</name>
</gene>